<dbReference type="EMBL" id="SHKN01000001">
    <property type="protein sequence ID" value="RZT96445.1"/>
    <property type="molecule type" value="Genomic_DNA"/>
</dbReference>
<protein>
    <submittedName>
        <fullName evidence="2">Uncharacterized protein</fullName>
    </submittedName>
</protein>
<gene>
    <name evidence="2" type="ORF">EV201_1083</name>
</gene>
<organism evidence="2 3">
    <name type="scientific">Ancylomarina subtilis</name>
    <dbReference type="NCBI Taxonomy" id="1639035"/>
    <lineage>
        <taxon>Bacteria</taxon>
        <taxon>Pseudomonadati</taxon>
        <taxon>Bacteroidota</taxon>
        <taxon>Bacteroidia</taxon>
        <taxon>Marinilabiliales</taxon>
        <taxon>Marinifilaceae</taxon>
        <taxon>Ancylomarina</taxon>
    </lineage>
</organism>
<dbReference type="RefSeq" id="WP_130306322.1">
    <property type="nucleotide sequence ID" value="NZ_SHKN01000001.1"/>
</dbReference>
<keyword evidence="1" id="KW-0732">Signal</keyword>
<evidence type="ECO:0000313" key="2">
    <source>
        <dbReference type="EMBL" id="RZT96445.1"/>
    </source>
</evidence>
<feature type="signal peptide" evidence="1">
    <location>
        <begin position="1"/>
        <end position="18"/>
    </location>
</feature>
<sequence length="347" mass="40571">MKTALLNQLFIFLTFISAGPIVGSAQTTYTPGPANLDTSKFAHIYFFRDKVDEFPDNWLSVIINDDRGFCVKAKMNHIYRVNTVLTGDTRFQTNINNEKIEILLKLYPGKNYYVELKPEKKGDKRIVGRMKILDETEGIERIQAFHNTVQDRYCILPFTGNNDFRENAWNDTIRWFASDQYDYSFMPLPSWELILRSTYRTAFTFRNKLISNTYSEGGGILYQQLKKCRSEIEFENYCRDKFIKSTLDKRRDSLISWEIKPLTIPYGIKYAKIVNIENRSIADNLSNGKPLLIRSTYVVFFWTDQKGKGNTACLYTSERGLPNELQAISILEERILWSWKSFMLVKK</sequence>
<reference evidence="2 3" key="1">
    <citation type="submission" date="2019-02" db="EMBL/GenBank/DDBJ databases">
        <title>Genomic Encyclopedia of Type Strains, Phase IV (KMG-IV): sequencing the most valuable type-strain genomes for metagenomic binning, comparative biology and taxonomic classification.</title>
        <authorList>
            <person name="Goeker M."/>
        </authorList>
    </citation>
    <scope>NUCLEOTIDE SEQUENCE [LARGE SCALE GENOMIC DNA]</scope>
    <source>
        <strain evidence="2 3">DSM 28825</strain>
    </source>
</reference>
<evidence type="ECO:0000256" key="1">
    <source>
        <dbReference type="SAM" id="SignalP"/>
    </source>
</evidence>
<evidence type="ECO:0000313" key="3">
    <source>
        <dbReference type="Proteomes" id="UP000293562"/>
    </source>
</evidence>
<keyword evidence="3" id="KW-1185">Reference proteome</keyword>
<name>A0A4V6MEK0_9BACT</name>
<dbReference type="AlphaFoldDB" id="A0A4V6MEK0"/>
<feature type="chain" id="PRO_5020687197" evidence="1">
    <location>
        <begin position="19"/>
        <end position="347"/>
    </location>
</feature>
<proteinExistence type="predicted"/>
<comment type="caution">
    <text evidence="2">The sequence shown here is derived from an EMBL/GenBank/DDBJ whole genome shotgun (WGS) entry which is preliminary data.</text>
</comment>
<accession>A0A4V6MEK0</accession>
<dbReference type="Proteomes" id="UP000293562">
    <property type="component" value="Unassembled WGS sequence"/>
</dbReference>
<dbReference type="OrthoDB" id="9782620at2"/>